<dbReference type="GO" id="GO:0005886">
    <property type="term" value="C:plasma membrane"/>
    <property type="evidence" value="ECO:0007669"/>
    <property type="project" value="TreeGrafter"/>
</dbReference>
<evidence type="ECO:0000259" key="8">
    <source>
        <dbReference type="PROSITE" id="PS50893"/>
    </source>
</evidence>
<dbReference type="GO" id="GO:0005524">
    <property type="term" value="F:ATP binding"/>
    <property type="evidence" value="ECO:0007669"/>
    <property type="project" value="UniProtKB-KW"/>
</dbReference>
<keyword evidence="3" id="KW-0547">Nucleotide-binding</keyword>
<dbReference type="GO" id="GO:0098796">
    <property type="term" value="C:membrane protein complex"/>
    <property type="evidence" value="ECO:0007669"/>
    <property type="project" value="UniProtKB-ARBA"/>
</dbReference>
<dbReference type="EMBL" id="SMCO01000020">
    <property type="protein sequence ID" value="TCV82514.1"/>
    <property type="molecule type" value="Genomic_DNA"/>
</dbReference>
<dbReference type="PANTHER" id="PTHR24220:SF86">
    <property type="entry name" value="ABC TRANSPORTER ABCH.1"/>
    <property type="match status" value="1"/>
</dbReference>
<proteinExistence type="inferred from homology"/>
<comment type="caution">
    <text evidence="9">The sequence shown here is derived from an EMBL/GenBank/DDBJ whole genome shotgun (WGS) entry which is preliminary data.</text>
</comment>
<keyword evidence="10" id="KW-1185">Reference proteome</keyword>
<keyword evidence="5" id="KW-0472">Membrane</keyword>
<evidence type="ECO:0000256" key="1">
    <source>
        <dbReference type="ARBA" id="ARBA00022448"/>
    </source>
</evidence>
<keyword evidence="5" id="KW-0812">Transmembrane</keyword>
<evidence type="ECO:0000256" key="7">
    <source>
        <dbReference type="ARBA" id="ARBA00038388"/>
    </source>
</evidence>
<dbReference type="PANTHER" id="PTHR24220">
    <property type="entry name" value="IMPORT ATP-BINDING PROTEIN"/>
    <property type="match status" value="1"/>
</dbReference>
<dbReference type="GO" id="GO:0022857">
    <property type="term" value="F:transmembrane transporter activity"/>
    <property type="evidence" value="ECO:0007669"/>
    <property type="project" value="UniProtKB-ARBA"/>
</dbReference>
<name>A0A4R3XXM6_9PROT</name>
<accession>A0A4R3XXM6</accession>
<dbReference type="PROSITE" id="PS50893">
    <property type="entry name" value="ABC_TRANSPORTER_2"/>
    <property type="match status" value="1"/>
</dbReference>
<dbReference type="Pfam" id="PF00005">
    <property type="entry name" value="ABC_tran"/>
    <property type="match status" value="1"/>
</dbReference>
<dbReference type="PROSITE" id="PS00211">
    <property type="entry name" value="ABC_TRANSPORTER_1"/>
    <property type="match status" value="1"/>
</dbReference>
<keyword evidence="2" id="KW-1003">Cell membrane</keyword>
<evidence type="ECO:0000256" key="5">
    <source>
        <dbReference type="ARBA" id="ARBA00022989"/>
    </source>
</evidence>
<dbReference type="Gene3D" id="3.40.50.300">
    <property type="entry name" value="P-loop containing nucleotide triphosphate hydrolases"/>
    <property type="match status" value="1"/>
</dbReference>
<evidence type="ECO:0000256" key="4">
    <source>
        <dbReference type="ARBA" id="ARBA00022840"/>
    </source>
</evidence>
<keyword evidence="1" id="KW-0813">Transport</keyword>
<evidence type="ECO:0000256" key="2">
    <source>
        <dbReference type="ARBA" id="ARBA00022475"/>
    </source>
</evidence>
<dbReference type="OrthoDB" id="8524638at2"/>
<keyword evidence="6" id="KW-0046">Antibiotic resistance</keyword>
<keyword evidence="5" id="KW-1133">Transmembrane helix</keyword>
<dbReference type="InterPro" id="IPR003593">
    <property type="entry name" value="AAA+_ATPase"/>
</dbReference>
<evidence type="ECO:0000256" key="6">
    <source>
        <dbReference type="ARBA" id="ARBA00023251"/>
    </source>
</evidence>
<gene>
    <name evidence="9" type="ORF">EDC63_1208</name>
</gene>
<dbReference type="RefSeq" id="WP_124944995.1">
    <property type="nucleotide sequence ID" value="NZ_BHVT01000007.1"/>
</dbReference>
<reference evidence="9 10" key="1">
    <citation type="submission" date="2019-03" db="EMBL/GenBank/DDBJ databases">
        <title>Genomic Encyclopedia of Type Strains, Phase IV (KMG-IV): sequencing the most valuable type-strain genomes for metagenomic binning, comparative biology and taxonomic classification.</title>
        <authorList>
            <person name="Goeker M."/>
        </authorList>
    </citation>
    <scope>NUCLEOTIDE SEQUENCE [LARGE SCALE GENOMIC DNA]</scope>
    <source>
        <strain evidence="9 10">DSM 100309</strain>
    </source>
</reference>
<evidence type="ECO:0000313" key="9">
    <source>
        <dbReference type="EMBL" id="TCV82514.1"/>
    </source>
</evidence>
<dbReference type="GO" id="GO:0016887">
    <property type="term" value="F:ATP hydrolysis activity"/>
    <property type="evidence" value="ECO:0007669"/>
    <property type="project" value="InterPro"/>
</dbReference>
<evidence type="ECO:0000313" key="10">
    <source>
        <dbReference type="Proteomes" id="UP000295367"/>
    </source>
</evidence>
<evidence type="ECO:0000256" key="3">
    <source>
        <dbReference type="ARBA" id="ARBA00022741"/>
    </source>
</evidence>
<dbReference type="Proteomes" id="UP000295367">
    <property type="component" value="Unassembled WGS sequence"/>
</dbReference>
<dbReference type="InterPro" id="IPR017871">
    <property type="entry name" value="ABC_transporter-like_CS"/>
</dbReference>
<dbReference type="GO" id="GO:0046677">
    <property type="term" value="P:response to antibiotic"/>
    <property type="evidence" value="ECO:0007669"/>
    <property type="project" value="UniProtKB-KW"/>
</dbReference>
<dbReference type="SMART" id="SM00382">
    <property type="entry name" value="AAA"/>
    <property type="match status" value="1"/>
</dbReference>
<keyword evidence="4 9" id="KW-0067">ATP-binding</keyword>
<organism evidence="9 10">
    <name type="scientific">Sulfurirhabdus autotrophica</name>
    <dbReference type="NCBI Taxonomy" id="1706046"/>
    <lineage>
        <taxon>Bacteria</taxon>
        <taxon>Pseudomonadati</taxon>
        <taxon>Pseudomonadota</taxon>
        <taxon>Betaproteobacteria</taxon>
        <taxon>Nitrosomonadales</taxon>
        <taxon>Sulfuricellaceae</taxon>
        <taxon>Sulfurirhabdus</taxon>
    </lineage>
</organism>
<dbReference type="InterPro" id="IPR027417">
    <property type="entry name" value="P-loop_NTPase"/>
</dbReference>
<dbReference type="InterPro" id="IPR015854">
    <property type="entry name" value="ABC_transpr_LolD-like"/>
</dbReference>
<dbReference type="InterPro" id="IPR003439">
    <property type="entry name" value="ABC_transporter-like_ATP-bd"/>
</dbReference>
<sequence>MGSTPLIQVDHLTKRYETSADATPVLKDISLTINSGEFVAIMGPSGSGKSTFMNILGCLDTPTDGKYTLNNRDVSQMNVDELAQLRNQTIGFVFQGFNLLKRVAAVDNVALPLLYAGIGKAERNQRATELLEQTGLGRFTQSLPNQLSGGQQQRVAIARALANQPKLILADEPTGNLDTQTGSEVMDIFTRLNKEQGITIILVTHEADIAHYAHRLVKFVDGKIVHDGGVQAA</sequence>
<dbReference type="CDD" id="cd03255">
    <property type="entry name" value="ABC_MJ0796_LolCDE_FtsE"/>
    <property type="match status" value="1"/>
</dbReference>
<protein>
    <submittedName>
        <fullName evidence="9">Putative ABC transport system ATP-binding protein</fullName>
    </submittedName>
</protein>
<dbReference type="AlphaFoldDB" id="A0A4R3XXM6"/>
<comment type="similarity">
    <text evidence="7">Belongs to the ABC transporter superfamily. Macrolide exporter (TC 3.A.1.122) family.</text>
</comment>
<feature type="domain" description="ABC transporter" evidence="8">
    <location>
        <begin position="7"/>
        <end position="232"/>
    </location>
</feature>
<dbReference type="SUPFAM" id="SSF52540">
    <property type="entry name" value="P-loop containing nucleoside triphosphate hydrolases"/>
    <property type="match status" value="1"/>
</dbReference>
<dbReference type="InterPro" id="IPR017911">
    <property type="entry name" value="MacB-like_ATP-bd"/>
</dbReference>
<dbReference type="FunFam" id="3.40.50.300:FF:000032">
    <property type="entry name" value="Export ABC transporter ATP-binding protein"/>
    <property type="match status" value="1"/>
</dbReference>